<gene>
    <name evidence="1" type="ORF">OSTQU699_LOCUS10745</name>
</gene>
<dbReference type="AlphaFoldDB" id="A0A8S1JDM8"/>
<organism evidence="1 2">
    <name type="scientific">Ostreobium quekettii</name>
    <dbReference type="NCBI Taxonomy" id="121088"/>
    <lineage>
        <taxon>Eukaryota</taxon>
        <taxon>Viridiplantae</taxon>
        <taxon>Chlorophyta</taxon>
        <taxon>core chlorophytes</taxon>
        <taxon>Ulvophyceae</taxon>
        <taxon>TCBD clade</taxon>
        <taxon>Bryopsidales</taxon>
        <taxon>Ostreobineae</taxon>
        <taxon>Ostreobiaceae</taxon>
        <taxon>Ostreobium</taxon>
    </lineage>
</organism>
<name>A0A8S1JDM8_9CHLO</name>
<sequence>MRNREVLAQLPLDIDGGKIARCVIPALDPCSLEACIKSRALAAVPDGQPTTSLVSLPEGVWEEACQLPEKAFDCIRTGSPQSQAEFLDLSPDQAHQEEALGDQKIREGVWRKHFQIFSQDLGRLMVALGSSTSLEDHDKPLLHRMLVYLMTNGAWAITSFLLRSCMDKGIVVATGDRALSLDHIAPERLKELAQELIRTRQQGVGEGVLSVADFHH</sequence>
<protein>
    <submittedName>
        <fullName evidence="1">Uncharacterized protein</fullName>
    </submittedName>
</protein>
<evidence type="ECO:0000313" key="1">
    <source>
        <dbReference type="EMBL" id="CAD7705390.1"/>
    </source>
</evidence>
<evidence type="ECO:0000313" key="2">
    <source>
        <dbReference type="Proteomes" id="UP000708148"/>
    </source>
</evidence>
<dbReference type="Proteomes" id="UP000708148">
    <property type="component" value="Unassembled WGS sequence"/>
</dbReference>
<keyword evidence="2" id="KW-1185">Reference proteome</keyword>
<proteinExistence type="predicted"/>
<comment type="caution">
    <text evidence="1">The sequence shown here is derived from an EMBL/GenBank/DDBJ whole genome shotgun (WGS) entry which is preliminary data.</text>
</comment>
<reference evidence="1" key="1">
    <citation type="submission" date="2020-12" db="EMBL/GenBank/DDBJ databases">
        <authorList>
            <person name="Iha C."/>
        </authorList>
    </citation>
    <scope>NUCLEOTIDE SEQUENCE</scope>
</reference>
<dbReference type="EMBL" id="CAJHUC010003115">
    <property type="protein sequence ID" value="CAD7705390.1"/>
    <property type="molecule type" value="Genomic_DNA"/>
</dbReference>
<accession>A0A8S1JDM8</accession>